<evidence type="ECO:0000256" key="1">
    <source>
        <dbReference type="SAM" id="Phobius"/>
    </source>
</evidence>
<gene>
    <name evidence="3" type="ORF">psal_cds_944</name>
</gene>
<dbReference type="SUPFAM" id="SSF81383">
    <property type="entry name" value="F-box domain"/>
    <property type="match status" value="1"/>
</dbReference>
<name>S4VWQ8_9VIRU</name>
<dbReference type="EMBL" id="KC977571">
    <property type="protein sequence ID" value="AGO85089.2"/>
    <property type="molecule type" value="Genomic_DNA"/>
</dbReference>
<evidence type="ECO:0000259" key="2">
    <source>
        <dbReference type="PROSITE" id="PS50181"/>
    </source>
</evidence>
<organism evidence="3 4">
    <name type="scientific">Pandoravirus salinus</name>
    <dbReference type="NCBI Taxonomy" id="1349410"/>
    <lineage>
        <taxon>Viruses</taxon>
        <taxon>Pandoravirus</taxon>
    </lineage>
</organism>
<proteinExistence type="predicted"/>
<feature type="transmembrane region" description="Helical" evidence="1">
    <location>
        <begin position="271"/>
        <end position="292"/>
    </location>
</feature>
<sequence>MNWLGYRGSSWGTAARVPTGVGGRPTSMDDLPDKLLVAIAQRLDCVSKTSTMPRVSRRWRAIVGDRALLGPPSCLGAALADDDDARLFAHAESCPRRRLAFADAFRAGASVRALVGLRALGHPFKTADTVTACILAGDIGSLDMLIAWRCFVADRHYEIAARNGRADVLRHLFAKQGVPTTYWPIAAAAARHGHLECLRSAHLSGVKWDAATPRAAVKGGHADCLAYAYTYGCPWEPRDLYYEARSRGHNDCLDYIVAHSSASRPVDVCAFVFRMFAIVIAIALFAGGAFLYA</sequence>
<protein>
    <submittedName>
        <fullName evidence="3">F-box domain containing protein</fullName>
    </submittedName>
</protein>
<keyword evidence="1" id="KW-0812">Transmembrane</keyword>
<dbReference type="InterPro" id="IPR036770">
    <property type="entry name" value="Ankyrin_rpt-contain_sf"/>
</dbReference>
<dbReference type="InterPro" id="IPR001810">
    <property type="entry name" value="F-box_dom"/>
</dbReference>
<evidence type="ECO:0000313" key="3">
    <source>
        <dbReference type="EMBL" id="AGO85089.2"/>
    </source>
</evidence>
<dbReference type="SUPFAM" id="SSF48403">
    <property type="entry name" value="Ankyrin repeat"/>
    <property type="match status" value="1"/>
</dbReference>
<dbReference type="Gene3D" id="1.20.1280.50">
    <property type="match status" value="1"/>
</dbReference>
<dbReference type="RefSeq" id="YP_008438163.2">
    <property type="nucleotide sequence ID" value="NC_022098.1"/>
</dbReference>
<reference evidence="3 4" key="1">
    <citation type="journal article" date="2013" name="Science">
        <title>Pandoraviruses: amoeba viruses with genomes up to 2.5 Mb reaching that of parasitic eukaryotes.</title>
        <authorList>
            <person name="Philippe N."/>
            <person name="Legendre M."/>
            <person name="Doutre G."/>
            <person name="Coute Y."/>
            <person name="Poirot O."/>
            <person name="Lescot M."/>
            <person name="Arslan D."/>
            <person name="Seltzer V."/>
            <person name="Bertaux L."/>
            <person name="Bruley C."/>
            <person name="Garin J."/>
            <person name="Claverie J.M."/>
            <person name="Abergel C."/>
        </authorList>
    </citation>
    <scope>NUCLEOTIDE SEQUENCE [LARGE SCALE GENOMIC DNA]</scope>
</reference>
<dbReference type="Proteomes" id="UP000204584">
    <property type="component" value="Segment"/>
</dbReference>
<dbReference type="KEGG" id="vg:16606876"/>
<keyword evidence="1" id="KW-1133">Transmembrane helix</keyword>
<feature type="domain" description="F-box" evidence="2">
    <location>
        <begin position="25"/>
        <end position="63"/>
    </location>
</feature>
<dbReference type="GeneID" id="16606876"/>
<accession>S4VWQ8</accession>
<dbReference type="PROSITE" id="PS50181">
    <property type="entry name" value="FBOX"/>
    <property type="match status" value="1"/>
</dbReference>
<dbReference type="InterPro" id="IPR036047">
    <property type="entry name" value="F-box-like_dom_sf"/>
</dbReference>
<evidence type="ECO:0000313" key="4">
    <source>
        <dbReference type="Proteomes" id="UP000204584"/>
    </source>
</evidence>
<keyword evidence="4" id="KW-1185">Reference proteome</keyword>
<keyword evidence="1" id="KW-0472">Membrane</keyword>